<dbReference type="AlphaFoldDB" id="A0A261THZ8"/>
<dbReference type="EMBL" id="NEVP01000009">
    <property type="protein sequence ID" value="OZI49035.1"/>
    <property type="molecule type" value="Genomic_DNA"/>
</dbReference>
<organism evidence="1 2">
    <name type="scientific">Bordetella genomosp. 5</name>
    <dbReference type="NCBI Taxonomy" id="1395608"/>
    <lineage>
        <taxon>Bacteria</taxon>
        <taxon>Pseudomonadati</taxon>
        <taxon>Pseudomonadota</taxon>
        <taxon>Betaproteobacteria</taxon>
        <taxon>Burkholderiales</taxon>
        <taxon>Alcaligenaceae</taxon>
        <taxon>Bordetella</taxon>
    </lineage>
</organism>
<gene>
    <name evidence="1" type="ORF">CAL25_15545</name>
</gene>
<evidence type="ECO:0000313" key="2">
    <source>
        <dbReference type="Proteomes" id="UP000216913"/>
    </source>
</evidence>
<reference evidence="1 2" key="1">
    <citation type="submission" date="2017-05" db="EMBL/GenBank/DDBJ databases">
        <title>Complete and WGS of Bordetella genogroups.</title>
        <authorList>
            <person name="Spilker T."/>
            <person name="LiPuma J."/>
        </authorList>
    </citation>
    <scope>NUCLEOTIDE SEQUENCE [LARGE SCALE GENOMIC DNA]</scope>
    <source>
        <strain evidence="1 2">AU10456</strain>
    </source>
</reference>
<evidence type="ECO:0000313" key="1">
    <source>
        <dbReference type="EMBL" id="OZI49035.1"/>
    </source>
</evidence>
<dbReference type="Proteomes" id="UP000216913">
    <property type="component" value="Unassembled WGS sequence"/>
</dbReference>
<accession>A0A261THZ8</accession>
<keyword evidence="2" id="KW-1185">Reference proteome</keyword>
<comment type="caution">
    <text evidence="1">The sequence shown here is derived from an EMBL/GenBank/DDBJ whole genome shotgun (WGS) entry which is preliminary data.</text>
</comment>
<protein>
    <submittedName>
        <fullName evidence="1">Uncharacterized protein</fullName>
    </submittedName>
</protein>
<dbReference type="RefSeq" id="WP_249279102.1">
    <property type="nucleotide sequence ID" value="NZ_NEVP01000009.1"/>
</dbReference>
<proteinExistence type="predicted"/>
<name>A0A261THZ8_9BORD</name>
<sequence length="308" mass="34504">MSAAHAFPSAEARLEAAIAGMRAVLDRRGSRRLLLLCDTTLDDPLGDYFEAEGLTRRQVELISQGASRAPLWLVEVPDEERHERVVNASVRLAIAEAMRAAPASRRPRSMAAWLATDLPLAEVARRMVLRGRLRDAQGRVRMFRYWDPRSTQFQRELYAGATPASWIAGTVWMYVDAFAHWHALPDSVGPMQEALPDWARLNRLGCINAVLQRLNSEGLRCVPEVLEPVRQALDRGAALALADDEDLSLFAAWRVVLDAPIERAPSLLALIEEVREEGGRLRHAARDMDDEDWQAFAQEARMPEGLRA</sequence>